<evidence type="ECO:0000256" key="1">
    <source>
        <dbReference type="SAM" id="Phobius"/>
    </source>
</evidence>
<dbReference type="Pfam" id="PF01569">
    <property type="entry name" value="PAP2"/>
    <property type="match status" value="1"/>
</dbReference>
<evidence type="ECO:0000259" key="2">
    <source>
        <dbReference type="SMART" id="SM00014"/>
    </source>
</evidence>
<dbReference type="SUPFAM" id="SSF48317">
    <property type="entry name" value="Acid phosphatase/Vanadium-dependent haloperoxidase"/>
    <property type="match status" value="1"/>
</dbReference>
<feature type="domain" description="Phosphatidic acid phosphatase type 2/haloperoxidase" evidence="2">
    <location>
        <begin position="71"/>
        <end position="189"/>
    </location>
</feature>
<keyword evidence="4" id="KW-1185">Reference proteome</keyword>
<organism evidence="3 4">
    <name type="scientific">Alsobacter ponti</name>
    <dbReference type="NCBI Taxonomy" id="2962936"/>
    <lineage>
        <taxon>Bacteria</taxon>
        <taxon>Pseudomonadati</taxon>
        <taxon>Pseudomonadota</taxon>
        <taxon>Alphaproteobacteria</taxon>
        <taxon>Hyphomicrobiales</taxon>
        <taxon>Alsobacteraceae</taxon>
        <taxon>Alsobacter</taxon>
    </lineage>
</organism>
<feature type="transmembrane region" description="Helical" evidence="1">
    <location>
        <begin position="174"/>
        <end position="191"/>
    </location>
</feature>
<keyword evidence="1" id="KW-1133">Transmembrane helix</keyword>
<protein>
    <submittedName>
        <fullName evidence="3">Phosphatase PAP2 family protein</fullName>
    </submittedName>
</protein>
<keyword evidence="1" id="KW-0472">Membrane</keyword>
<keyword evidence="1" id="KW-0812">Transmembrane</keyword>
<dbReference type="InterPro" id="IPR036938">
    <property type="entry name" value="PAP2/HPO_sf"/>
</dbReference>
<dbReference type="Gene3D" id="1.20.144.10">
    <property type="entry name" value="Phosphatidic acid phosphatase type 2/haloperoxidase"/>
    <property type="match status" value="1"/>
</dbReference>
<dbReference type="InterPro" id="IPR000326">
    <property type="entry name" value="PAP2/HPO"/>
</dbReference>
<feature type="transmembrane region" description="Helical" evidence="1">
    <location>
        <begin position="69"/>
        <end position="90"/>
    </location>
</feature>
<reference evidence="3 4" key="1">
    <citation type="submission" date="2022-07" db="EMBL/GenBank/DDBJ databases">
        <authorList>
            <person name="Li W.-J."/>
            <person name="Deng Q.-Q."/>
        </authorList>
    </citation>
    <scope>NUCLEOTIDE SEQUENCE [LARGE SCALE GENOMIC DNA]</scope>
    <source>
        <strain evidence="3 4">SYSU M60028</strain>
    </source>
</reference>
<sequence>MDVAGLDVALTHAVNSFARASSRFDRFVVLLTSNLIKLTPMVMALWGLWFRKPQGAPVSERPFEPWPAARVAVLEAWSAAFVALVLSRMVQNFGPARPRPMHDSSLGFVLPYGVSGEALQDWSSFPSDHAALAFALGVAVLARFRGTGWMLLAWALIVVSIPRVYLGLHYPLDTAAGALIGALAAALVFAARRPLKPAWRFVFWVEARHPSAFYAFAFLVSFEMATMFNALRRLPSLWPW</sequence>
<dbReference type="SMART" id="SM00014">
    <property type="entry name" value="acidPPc"/>
    <property type="match status" value="1"/>
</dbReference>
<comment type="caution">
    <text evidence="3">The sequence shown here is derived from an EMBL/GenBank/DDBJ whole genome shotgun (WGS) entry which is preliminary data.</text>
</comment>
<dbReference type="RefSeq" id="WP_254741996.1">
    <property type="nucleotide sequence ID" value="NZ_JANCLU010000009.1"/>
</dbReference>
<evidence type="ECO:0000313" key="4">
    <source>
        <dbReference type="Proteomes" id="UP001205890"/>
    </source>
</evidence>
<feature type="transmembrane region" description="Helical" evidence="1">
    <location>
        <begin position="149"/>
        <end position="168"/>
    </location>
</feature>
<dbReference type="PANTHER" id="PTHR14969:SF13">
    <property type="entry name" value="AT30094P"/>
    <property type="match status" value="1"/>
</dbReference>
<name>A0ABT1LFT9_9HYPH</name>
<evidence type="ECO:0000313" key="3">
    <source>
        <dbReference type="EMBL" id="MCP8939123.1"/>
    </source>
</evidence>
<accession>A0ABT1LFT9</accession>
<dbReference type="PANTHER" id="PTHR14969">
    <property type="entry name" value="SPHINGOSINE-1-PHOSPHATE PHOSPHOHYDROLASE"/>
    <property type="match status" value="1"/>
</dbReference>
<dbReference type="Proteomes" id="UP001205890">
    <property type="component" value="Unassembled WGS sequence"/>
</dbReference>
<proteinExistence type="predicted"/>
<dbReference type="EMBL" id="JANCLU010000009">
    <property type="protein sequence ID" value="MCP8939123.1"/>
    <property type="molecule type" value="Genomic_DNA"/>
</dbReference>
<feature type="transmembrane region" description="Helical" evidence="1">
    <location>
        <begin position="27"/>
        <end position="49"/>
    </location>
</feature>
<gene>
    <name evidence="3" type="ORF">NK718_11395</name>
</gene>
<feature type="transmembrane region" description="Helical" evidence="1">
    <location>
        <begin position="212"/>
        <end position="231"/>
    </location>
</feature>